<protein>
    <submittedName>
        <fullName evidence="1">Putative membrane protein</fullName>
    </submittedName>
</protein>
<name>A0A833J003_9HYPH</name>
<dbReference type="GO" id="GO:0009055">
    <property type="term" value="F:electron transfer activity"/>
    <property type="evidence" value="ECO:0007669"/>
    <property type="project" value="InterPro"/>
</dbReference>
<evidence type="ECO:0000313" key="2">
    <source>
        <dbReference type="Proteomes" id="UP000469949"/>
    </source>
</evidence>
<dbReference type="AlphaFoldDB" id="A0A833J003"/>
<dbReference type="EMBL" id="WEKV01000022">
    <property type="protein sequence ID" value="KAB7781958.1"/>
    <property type="molecule type" value="Genomic_DNA"/>
</dbReference>
<accession>A0A833J003</accession>
<sequence length="74" mass="8087">MSRCGMCHSEVPAWDGIAVAPKGVRLDSAPAIARQAAAIRHHAFETHNMPPNNLTQMTPEERQLLGAWTSAKPR</sequence>
<dbReference type="Proteomes" id="UP000469949">
    <property type="component" value="Unassembled WGS sequence"/>
</dbReference>
<comment type="caution">
    <text evidence="1">The sequence shown here is derived from an EMBL/GenBank/DDBJ whole genome shotgun (WGS) entry which is preliminary data.</text>
</comment>
<proteinExistence type="predicted"/>
<evidence type="ECO:0000313" key="1">
    <source>
        <dbReference type="EMBL" id="KAB7781958.1"/>
    </source>
</evidence>
<dbReference type="SUPFAM" id="SSF46626">
    <property type="entry name" value="Cytochrome c"/>
    <property type="match status" value="1"/>
</dbReference>
<organism evidence="1 2">
    <name type="scientific">Methylorubrum populi</name>
    <dbReference type="NCBI Taxonomy" id="223967"/>
    <lineage>
        <taxon>Bacteria</taxon>
        <taxon>Pseudomonadati</taxon>
        <taxon>Pseudomonadota</taxon>
        <taxon>Alphaproteobacteria</taxon>
        <taxon>Hyphomicrobiales</taxon>
        <taxon>Methylobacteriaceae</taxon>
        <taxon>Methylorubrum</taxon>
    </lineage>
</organism>
<gene>
    <name evidence="1" type="ORF">F8B43_5599</name>
</gene>
<reference evidence="1 2" key="1">
    <citation type="submission" date="2019-10" db="EMBL/GenBank/DDBJ databases">
        <title>Draft Genome Sequence of the Caffeine Degrading Methylotroph Methylorubrum populi PINKEL.</title>
        <authorList>
            <person name="Dawson S.C."/>
            <person name="Zhang X."/>
            <person name="Wright M.E."/>
            <person name="Sharma G."/>
            <person name="Langner J.T."/>
            <person name="Ditty J.L."/>
            <person name="Subuyuj G.A."/>
        </authorList>
    </citation>
    <scope>NUCLEOTIDE SEQUENCE [LARGE SCALE GENOMIC DNA]</scope>
    <source>
        <strain evidence="1 2">Pinkel</strain>
    </source>
</reference>
<dbReference type="InterPro" id="IPR036909">
    <property type="entry name" value="Cyt_c-like_dom_sf"/>
</dbReference>
<dbReference type="GO" id="GO:0020037">
    <property type="term" value="F:heme binding"/>
    <property type="evidence" value="ECO:0007669"/>
    <property type="project" value="InterPro"/>
</dbReference>